<feature type="domain" description="Amidase" evidence="1">
    <location>
        <begin position="23"/>
        <end position="440"/>
    </location>
</feature>
<comment type="caution">
    <text evidence="2">The sequence shown here is derived from an EMBL/GenBank/DDBJ whole genome shotgun (WGS) entry which is preliminary data.</text>
</comment>
<dbReference type="RefSeq" id="WP_248157141.1">
    <property type="nucleotide sequence ID" value="NZ_JALNMJ010000016.1"/>
</dbReference>
<accession>A0ABT0GYK8</accession>
<dbReference type="Gene3D" id="3.90.1300.10">
    <property type="entry name" value="Amidase signature (AS) domain"/>
    <property type="match status" value="1"/>
</dbReference>
<dbReference type="InterPro" id="IPR014087">
    <property type="entry name" value="Carboxybiuret_hydro_AtzE"/>
</dbReference>
<evidence type="ECO:0000259" key="1">
    <source>
        <dbReference type="Pfam" id="PF01425"/>
    </source>
</evidence>
<proteinExistence type="predicted"/>
<evidence type="ECO:0000313" key="2">
    <source>
        <dbReference type="EMBL" id="MCK7614525.1"/>
    </source>
</evidence>
<sequence>MRGWTAARTAAAVSGGEVKALEVAYAALQSIEALDPKVNAFTDVLNDRALREAGAVDDALAEGRDLPLAGVPYAVKNLYDVEGLTTRAGAKIMRENPPAGADATLVRKLKDAGAVLIGATHMGEYAYDFTGESAHDGICRNPHDTGYMTGGSSSGSAAATAAGMVPLAMGSDTNGSIRVPASFCGLFGLKPTYGRLSRAGTYPFVGSLDHLGPLTRSAEDLAMIFDILQGHDPADPAQSSQPEIETHPRLAEGIGQLRIAVAGGYFKEKALPEALEATDRVAKALGASLEIDIPEAARARAAAYVITAAEGSSLHLKRIIERPHDFDPETRDRFLAGTMVPAVWMQQAQRFRSWFRDLFRKIFEKVDILLAPATPFPALASGTKTFTINDETMPARPNIGLFTQPISYIGLPAVTVPIWLEGAKLPIGVQVIAPAWREDLALRVARHLELTGVATAPIADLAD</sequence>
<dbReference type="InterPro" id="IPR023631">
    <property type="entry name" value="Amidase_dom"/>
</dbReference>
<dbReference type="SUPFAM" id="SSF75304">
    <property type="entry name" value="Amidase signature (AS) enzymes"/>
    <property type="match status" value="1"/>
</dbReference>
<dbReference type="PANTHER" id="PTHR11895:SF172">
    <property type="entry name" value="GLUTAMYL-TRNA(GLN) AMIDOTRANSFERASE"/>
    <property type="match status" value="1"/>
</dbReference>
<gene>
    <name evidence="2" type="ORF">M0H32_20345</name>
</gene>
<evidence type="ECO:0000313" key="3">
    <source>
        <dbReference type="Proteomes" id="UP001431221"/>
    </source>
</evidence>
<dbReference type="NCBIfam" id="TIGR02715">
    <property type="entry name" value="amido_AtzE"/>
    <property type="match status" value="1"/>
</dbReference>
<name>A0ABT0GYK8_9HYPH</name>
<protein>
    <submittedName>
        <fullName evidence="2">AtzE family amidohydrolase</fullName>
    </submittedName>
</protein>
<keyword evidence="3" id="KW-1185">Reference proteome</keyword>
<dbReference type="InterPro" id="IPR000120">
    <property type="entry name" value="Amidase"/>
</dbReference>
<organism evidence="2 3">
    <name type="scientific">Roseibium sediminicola</name>
    <dbReference type="NCBI Taxonomy" id="2933272"/>
    <lineage>
        <taxon>Bacteria</taxon>
        <taxon>Pseudomonadati</taxon>
        <taxon>Pseudomonadota</taxon>
        <taxon>Alphaproteobacteria</taxon>
        <taxon>Hyphomicrobiales</taxon>
        <taxon>Stappiaceae</taxon>
        <taxon>Roseibium</taxon>
    </lineage>
</organism>
<dbReference type="Pfam" id="PF01425">
    <property type="entry name" value="Amidase"/>
    <property type="match status" value="1"/>
</dbReference>
<dbReference type="InterPro" id="IPR036928">
    <property type="entry name" value="AS_sf"/>
</dbReference>
<dbReference type="NCBIfam" id="NF006631">
    <property type="entry name" value="PRK09201.1"/>
    <property type="match status" value="1"/>
</dbReference>
<dbReference type="Proteomes" id="UP001431221">
    <property type="component" value="Unassembled WGS sequence"/>
</dbReference>
<dbReference type="PANTHER" id="PTHR11895">
    <property type="entry name" value="TRANSAMIDASE"/>
    <property type="match status" value="1"/>
</dbReference>
<dbReference type="EMBL" id="JALNMJ010000016">
    <property type="protein sequence ID" value="MCK7614525.1"/>
    <property type="molecule type" value="Genomic_DNA"/>
</dbReference>
<reference evidence="2" key="1">
    <citation type="submission" date="2022-04" db="EMBL/GenBank/DDBJ databases">
        <title>Roseibium sp. CAU 1639 isolated from mud.</title>
        <authorList>
            <person name="Kim W."/>
        </authorList>
    </citation>
    <scope>NUCLEOTIDE SEQUENCE</scope>
    <source>
        <strain evidence="2">CAU 1639</strain>
    </source>
</reference>